<dbReference type="AlphaFoldDB" id="A0A370U7G3"/>
<dbReference type="PANTHER" id="PTHR30483:SF6">
    <property type="entry name" value="PERIPLASMIC BINDING PROTEIN OF ABC TRANSPORTER FOR NATURAL AMINO ACIDS"/>
    <property type="match status" value="1"/>
</dbReference>
<dbReference type="Pfam" id="PF13458">
    <property type="entry name" value="Peripla_BP_6"/>
    <property type="match status" value="1"/>
</dbReference>
<dbReference type="InterPro" id="IPR051010">
    <property type="entry name" value="BCAA_transport"/>
</dbReference>
<reference evidence="4 5" key="1">
    <citation type="submission" date="2018-06" db="EMBL/GenBank/DDBJ databases">
        <title>Marinomonas sp. YLB-05 draft genome sequence.</title>
        <authorList>
            <person name="Yu L."/>
            <person name="Tang X."/>
        </authorList>
    </citation>
    <scope>NUCLEOTIDE SEQUENCE [LARGE SCALE GENOMIC DNA]</scope>
    <source>
        <strain evidence="4 5">YLB-05</strain>
    </source>
</reference>
<evidence type="ECO:0000259" key="3">
    <source>
        <dbReference type="Pfam" id="PF13458"/>
    </source>
</evidence>
<dbReference type="EMBL" id="QKRA01000006">
    <property type="protein sequence ID" value="RDL43668.1"/>
    <property type="molecule type" value="Genomic_DNA"/>
</dbReference>
<evidence type="ECO:0000256" key="2">
    <source>
        <dbReference type="ARBA" id="ARBA00022729"/>
    </source>
</evidence>
<name>A0A370U7G3_9GAMM</name>
<evidence type="ECO:0000256" key="1">
    <source>
        <dbReference type="ARBA" id="ARBA00010062"/>
    </source>
</evidence>
<proteinExistence type="inferred from homology"/>
<comment type="similarity">
    <text evidence="1">Belongs to the leucine-binding protein family.</text>
</comment>
<keyword evidence="2" id="KW-0732">Signal</keyword>
<keyword evidence="5" id="KW-1185">Reference proteome</keyword>
<protein>
    <recommendedName>
        <fullName evidence="3">Leucine-binding protein domain-containing protein</fullName>
    </recommendedName>
</protein>
<sequence>MEVKGCVMIFIRQCLLGLGLCMLVSYSYADITVGMSAGFSGFRGQDNLAYRYGVETAFSQTNEAGGVKGEIIKLEALDDEFSSDLAGQNALRFTNRKNVLAMLGGGENTSDVLSNVADQKEILFLGGVSTPPKMFQNYDNVLTVRPPMSEETTYMCRQFVDRGVSKVTVAYPEYSVMYAELKRSCAPLGVVLDAVSYPISSMSYSKSVQQLFELANENVVMLGDSKTINLLLARLGGDFYGAKTVWLASDVDPDLVKQNQLDTLELKVLSFLGSQLKQTQAYKAYSENLAKLNPYLMPSLRGLEGYVTALILVRGLEDVINPFDLKSPSDVIKLPLNVMRRFTGWVQEGKDIEQQRQLVIALSVMENLNVGLRTYPGFVDGNQSMNWTFSVEDY</sequence>
<evidence type="ECO:0000313" key="5">
    <source>
        <dbReference type="Proteomes" id="UP000254326"/>
    </source>
</evidence>
<dbReference type="Proteomes" id="UP000254326">
    <property type="component" value="Unassembled WGS sequence"/>
</dbReference>
<organism evidence="4 5">
    <name type="scientific">Marinomonas piezotolerans</name>
    <dbReference type="NCBI Taxonomy" id="2213058"/>
    <lineage>
        <taxon>Bacteria</taxon>
        <taxon>Pseudomonadati</taxon>
        <taxon>Pseudomonadota</taxon>
        <taxon>Gammaproteobacteria</taxon>
        <taxon>Oceanospirillales</taxon>
        <taxon>Oceanospirillaceae</taxon>
        <taxon>Marinomonas</taxon>
    </lineage>
</organism>
<evidence type="ECO:0000313" key="4">
    <source>
        <dbReference type="EMBL" id="RDL43668.1"/>
    </source>
</evidence>
<dbReference type="SUPFAM" id="SSF53822">
    <property type="entry name" value="Periplasmic binding protein-like I"/>
    <property type="match status" value="1"/>
</dbReference>
<gene>
    <name evidence="4" type="ORF">DN730_13050</name>
</gene>
<dbReference type="Gene3D" id="3.40.50.2300">
    <property type="match status" value="2"/>
</dbReference>
<dbReference type="InterPro" id="IPR028081">
    <property type="entry name" value="Leu-bd"/>
</dbReference>
<dbReference type="PANTHER" id="PTHR30483">
    <property type="entry name" value="LEUCINE-SPECIFIC-BINDING PROTEIN"/>
    <property type="match status" value="1"/>
</dbReference>
<comment type="caution">
    <text evidence="4">The sequence shown here is derived from an EMBL/GenBank/DDBJ whole genome shotgun (WGS) entry which is preliminary data.</text>
</comment>
<feature type="domain" description="Leucine-binding protein" evidence="3">
    <location>
        <begin position="31"/>
        <end position="319"/>
    </location>
</feature>
<dbReference type="InterPro" id="IPR028082">
    <property type="entry name" value="Peripla_BP_I"/>
</dbReference>
<accession>A0A370U7G3</accession>